<evidence type="ECO:0000313" key="26">
    <source>
        <dbReference type="Proteomes" id="UP001364472"/>
    </source>
</evidence>
<evidence type="ECO:0000256" key="11">
    <source>
        <dbReference type="ARBA" id="ARBA00022679"/>
    </source>
</evidence>
<feature type="active site" description="Proton donor" evidence="18">
    <location>
        <position position="506"/>
    </location>
</feature>
<keyword evidence="10 17" id="KW-0762">Sugar transport</keyword>
<reference evidence="25 26" key="1">
    <citation type="journal article" date="2016" name="Antonie Van Leeuwenhoek">
        <title>Denitratimonas tolerans gen. nov., sp. nov., a denitrifying bacterium isolated from a bioreactor for tannery wastewater treatment.</title>
        <authorList>
            <person name="Han S.I."/>
            <person name="Kim J.O."/>
            <person name="Lee Y.R."/>
            <person name="Ekpeghere K.I."/>
            <person name="Koh S.C."/>
            <person name="Whang K.S."/>
        </authorList>
    </citation>
    <scope>NUCLEOTIDE SEQUENCE [LARGE SCALE GENOMIC DNA]</scope>
    <source>
        <strain evidence="25 26">KACC 17565</strain>
    </source>
</reference>
<keyword evidence="13 17" id="KW-0479">Metal-binding</keyword>
<keyword evidence="21" id="KW-0175">Coiled coil</keyword>
<feature type="binding site" evidence="20">
    <location>
        <position position="459"/>
    </location>
    <ligand>
        <name>Mg(2+)</name>
        <dbReference type="ChEBI" id="CHEBI:18420"/>
    </ligand>
</feature>
<comment type="subcellular location">
    <subcellularLocation>
        <location evidence="4 17">Cytoplasm</location>
    </subcellularLocation>
</comment>
<dbReference type="EC" id="2.7.3.9" evidence="6 17"/>
<dbReference type="Pfam" id="PF05524">
    <property type="entry name" value="PEP-utilisers_N"/>
    <property type="match status" value="1"/>
</dbReference>
<evidence type="ECO:0000256" key="4">
    <source>
        <dbReference type="ARBA" id="ARBA00004496"/>
    </source>
</evidence>
<feature type="binding site" evidence="19">
    <location>
        <position position="469"/>
    </location>
    <ligand>
        <name>phosphoenolpyruvate</name>
        <dbReference type="ChEBI" id="CHEBI:58702"/>
    </ligand>
</feature>
<dbReference type="Proteomes" id="UP001364472">
    <property type="component" value="Unassembled WGS sequence"/>
</dbReference>
<evidence type="ECO:0000259" key="24">
    <source>
        <dbReference type="Pfam" id="PF05524"/>
    </source>
</evidence>
<dbReference type="GO" id="GO:0016301">
    <property type="term" value="F:kinase activity"/>
    <property type="evidence" value="ECO:0007669"/>
    <property type="project" value="UniProtKB-KW"/>
</dbReference>
<dbReference type="GO" id="GO:0009401">
    <property type="term" value="P:phosphoenolpyruvate-dependent sugar phosphotransferase system"/>
    <property type="evidence" value="ECO:0007669"/>
    <property type="project" value="UniProtKB-KW"/>
</dbReference>
<accession>A0AAW9R4Y1</accession>
<sequence>MRARLSGVTASRGLALGRARVRAPHVVEAEERRLSSEAVEPEIARLVDAIRFTRAELAALRDQLQGALAQEVGEFLDVHALLLDDPDLVSGLVEMIRSGRYAASYALKLQRDRLAAVFSAMEDPYLRSRREDLDHVIGRLQAALQRGTAEDDIIGLAGEVLVADTVSPTELVPMVERGVLAVLVSRGSPMSHSAILARSLGLPMLIAPAEALAAIPDGVAVMVDAGRGEVIVEPGPEDLADLREREAAEAREQRSLVRLRVAATRTRDGVDIALMANAESRDDVARARQLGAAGVGLLRTEFLFLQRTEVPDEEEQYAACRDAVLAMEGRPVTLRTLDLGADKADASGIALPREPNPALGLRGVRLALARPALLRTQLRAMLRASAHGPVRILVPMVSQREEMLAVRRHLRECERELRREGHPVGAHTPLGAMIEVPAAAFALATLLDTMDFVSIGTNDLIQYLLAADRGNDAVGALFSPLHPAVIRALHEILAACRRTRKPASICGEMAGDPQYTRLLLALGLTELSMHPANILEVRAAVRRCELSALRRRAGALLRARDRSAVERAVARL</sequence>
<feature type="domain" description="Phosphotransferase system enzyme I N-terminal" evidence="24">
    <location>
        <begin position="7"/>
        <end position="129"/>
    </location>
</feature>
<dbReference type="InterPro" id="IPR024692">
    <property type="entry name" value="PTS_EI"/>
</dbReference>
<dbReference type="AlphaFoldDB" id="A0AAW9R4Y1"/>
<feature type="binding site" evidence="20">
    <location>
        <position position="435"/>
    </location>
    <ligand>
        <name>Mg(2+)</name>
        <dbReference type="ChEBI" id="CHEBI:18420"/>
    </ligand>
</feature>
<dbReference type="Pfam" id="PF02896">
    <property type="entry name" value="PEP-utilizers_C"/>
    <property type="match status" value="1"/>
</dbReference>
<evidence type="ECO:0000256" key="5">
    <source>
        <dbReference type="ARBA" id="ARBA00007837"/>
    </source>
</evidence>
<dbReference type="Pfam" id="PF00391">
    <property type="entry name" value="PEP-utilizers"/>
    <property type="match status" value="1"/>
</dbReference>
<dbReference type="InterPro" id="IPR036637">
    <property type="entry name" value="Phosphohistidine_dom_sf"/>
</dbReference>
<proteinExistence type="inferred from homology"/>
<feature type="coiled-coil region" evidence="21">
    <location>
        <begin position="43"/>
        <end position="70"/>
    </location>
</feature>
<dbReference type="PIRSF" id="PIRSF000732">
    <property type="entry name" value="PTS_enzyme_I"/>
    <property type="match status" value="1"/>
</dbReference>
<dbReference type="Gene3D" id="3.20.20.60">
    <property type="entry name" value="Phosphoenolpyruvate-binding domains"/>
    <property type="match status" value="1"/>
</dbReference>
<dbReference type="PANTHER" id="PTHR46244">
    <property type="entry name" value="PHOSPHOENOLPYRUVATE-PROTEIN PHOSPHOTRANSFERASE"/>
    <property type="match status" value="1"/>
</dbReference>
<evidence type="ECO:0000256" key="20">
    <source>
        <dbReference type="PIRSR" id="PIRSR000732-3"/>
    </source>
</evidence>
<evidence type="ECO:0000256" key="1">
    <source>
        <dbReference type="ARBA" id="ARBA00000683"/>
    </source>
</evidence>
<organism evidence="25 26">
    <name type="scientific">Denitratimonas tolerans</name>
    <dbReference type="NCBI Taxonomy" id="1338420"/>
    <lineage>
        <taxon>Bacteria</taxon>
        <taxon>Pseudomonadati</taxon>
        <taxon>Pseudomonadota</taxon>
        <taxon>Gammaproteobacteria</taxon>
        <taxon>Lysobacterales</taxon>
        <taxon>Lysobacteraceae</taxon>
        <taxon>Denitratimonas</taxon>
    </lineage>
</organism>
<dbReference type="InterPro" id="IPR015813">
    <property type="entry name" value="Pyrv/PenolPyrv_kinase-like_dom"/>
</dbReference>
<feature type="domain" description="PEP-utilising enzyme mobile" evidence="22">
    <location>
        <begin position="158"/>
        <end position="228"/>
    </location>
</feature>
<feature type="binding site" evidence="19">
    <location>
        <begin position="458"/>
        <end position="459"/>
    </location>
    <ligand>
        <name>phosphoenolpyruvate</name>
        <dbReference type="ChEBI" id="CHEBI:58702"/>
    </ligand>
</feature>
<keyword evidence="11 17" id="KW-0808">Transferase</keyword>
<dbReference type="EMBL" id="JBBDHC010000008">
    <property type="protein sequence ID" value="MEJ1249442.1"/>
    <property type="molecule type" value="Genomic_DNA"/>
</dbReference>
<dbReference type="SUPFAM" id="SSF52009">
    <property type="entry name" value="Phosphohistidine domain"/>
    <property type="match status" value="1"/>
</dbReference>
<comment type="similarity">
    <text evidence="5 17">Belongs to the PEP-utilizing enzyme family.</text>
</comment>
<comment type="function">
    <text evidence="3 17">General (non sugar-specific) component of the phosphoenolpyruvate-dependent sugar phosphotransferase system (sugar PTS). This major carbohydrate active-transport system catalyzes the phosphorylation of incoming sugar substrates concomitantly with their translocation across the cell membrane. Enzyme I transfers the phosphoryl group from phosphoenolpyruvate (PEP) to the phosphoryl carrier protein (HPr).</text>
</comment>
<evidence type="ECO:0000256" key="7">
    <source>
        <dbReference type="ARBA" id="ARBA00016544"/>
    </source>
</evidence>
<evidence type="ECO:0000256" key="21">
    <source>
        <dbReference type="SAM" id="Coils"/>
    </source>
</evidence>
<evidence type="ECO:0000256" key="9">
    <source>
        <dbReference type="ARBA" id="ARBA00022490"/>
    </source>
</evidence>
<evidence type="ECO:0000256" key="19">
    <source>
        <dbReference type="PIRSR" id="PIRSR000732-2"/>
    </source>
</evidence>
<dbReference type="GO" id="GO:0005737">
    <property type="term" value="C:cytoplasm"/>
    <property type="evidence" value="ECO:0007669"/>
    <property type="project" value="UniProtKB-SubCell"/>
</dbReference>
<dbReference type="GO" id="GO:0008965">
    <property type="term" value="F:phosphoenolpyruvate-protein phosphotransferase activity"/>
    <property type="evidence" value="ECO:0007669"/>
    <property type="project" value="UniProtKB-EC"/>
</dbReference>
<feature type="active site" description="Tele-phosphohistidine intermediate" evidence="18">
    <location>
        <position position="192"/>
    </location>
</feature>
<dbReference type="InterPro" id="IPR040442">
    <property type="entry name" value="Pyrv_kinase-like_dom_sf"/>
</dbReference>
<keyword evidence="12 17" id="KW-0598">Phosphotransferase system</keyword>
<dbReference type="NCBIfam" id="TIGR01417">
    <property type="entry name" value="PTS_I_fam"/>
    <property type="match status" value="1"/>
</dbReference>
<evidence type="ECO:0000256" key="12">
    <source>
        <dbReference type="ARBA" id="ARBA00022683"/>
    </source>
</evidence>
<evidence type="ECO:0000256" key="8">
    <source>
        <dbReference type="ARBA" id="ARBA00022448"/>
    </source>
</evidence>
<evidence type="ECO:0000259" key="23">
    <source>
        <dbReference type="Pfam" id="PF02896"/>
    </source>
</evidence>
<evidence type="ECO:0000256" key="3">
    <source>
        <dbReference type="ARBA" id="ARBA00002728"/>
    </source>
</evidence>
<dbReference type="SUPFAM" id="SSF51621">
    <property type="entry name" value="Phosphoenolpyruvate/pyruvate domain"/>
    <property type="match status" value="1"/>
</dbReference>
<name>A0AAW9R4Y1_9GAMM</name>
<dbReference type="PROSITE" id="PS00742">
    <property type="entry name" value="PEP_ENZYMES_2"/>
    <property type="match status" value="1"/>
</dbReference>
<feature type="binding site" evidence="19">
    <location>
        <position position="299"/>
    </location>
    <ligand>
        <name>phosphoenolpyruvate</name>
        <dbReference type="ChEBI" id="CHEBI:58702"/>
    </ligand>
</feature>
<dbReference type="InterPro" id="IPR036618">
    <property type="entry name" value="PtsI_HPr-bd_sf"/>
</dbReference>
<dbReference type="InterPro" id="IPR006318">
    <property type="entry name" value="PTS_EI-like"/>
</dbReference>
<dbReference type="InterPro" id="IPR008279">
    <property type="entry name" value="PEP-util_enz_mobile_dom"/>
</dbReference>
<dbReference type="SUPFAM" id="SSF47831">
    <property type="entry name" value="Enzyme I of the PEP:sugar phosphotransferase system HPr-binding (sub)domain"/>
    <property type="match status" value="1"/>
</dbReference>
<evidence type="ECO:0000256" key="15">
    <source>
        <dbReference type="ARBA" id="ARBA00022842"/>
    </source>
</evidence>
<evidence type="ECO:0000256" key="6">
    <source>
        <dbReference type="ARBA" id="ARBA00012232"/>
    </source>
</evidence>
<dbReference type="InterPro" id="IPR008731">
    <property type="entry name" value="PTS_EIN"/>
</dbReference>
<dbReference type="GO" id="GO:0046872">
    <property type="term" value="F:metal ion binding"/>
    <property type="evidence" value="ECO:0007669"/>
    <property type="project" value="UniProtKB-KW"/>
</dbReference>
<comment type="cofactor">
    <cofactor evidence="2 17 20">
        <name>Mg(2+)</name>
        <dbReference type="ChEBI" id="CHEBI:18420"/>
    </cofactor>
</comment>
<evidence type="ECO:0000313" key="25">
    <source>
        <dbReference type="EMBL" id="MEJ1249442.1"/>
    </source>
</evidence>
<evidence type="ECO:0000256" key="18">
    <source>
        <dbReference type="PIRSR" id="PIRSR000732-1"/>
    </source>
</evidence>
<dbReference type="InterPro" id="IPR000121">
    <property type="entry name" value="PEP_util_C"/>
</dbReference>
<protein>
    <recommendedName>
        <fullName evidence="7 17">Phosphoenolpyruvate-protein phosphotransferase</fullName>
        <ecNumber evidence="6 17">2.7.3.9</ecNumber>
    </recommendedName>
    <alternativeName>
        <fullName evidence="16 17">Phosphotransferase system, enzyme I</fullName>
    </alternativeName>
</protein>
<evidence type="ECO:0000256" key="13">
    <source>
        <dbReference type="ARBA" id="ARBA00022723"/>
    </source>
</evidence>
<dbReference type="Gene3D" id="3.50.30.10">
    <property type="entry name" value="Phosphohistidine domain"/>
    <property type="match status" value="1"/>
</dbReference>
<dbReference type="Gene3D" id="1.10.274.10">
    <property type="entry name" value="PtsI, HPr-binding domain"/>
    <property type="match status" value="1"/>
</dbReference>
<keyword evidence="26" id="KW-1185">Reference proteome</keyword>
<evidence type="ECO:0000256" key="2">
    <source>
        <dbReference type="ARBA" id="ARBA00001946"/>
    </source>
</evidence>
<evidence type="ECO:0000256" key="16">
    <source>
        <dbReference type="ARBA" id="ARBA00033235"/>
    </source>
</evidence>
<dbReference type="InterPro" id="IPR050499">
    <property type="entry name" value="PEP-utilizing_PTS_enzyme"/>
</dbReference>
<comment type="catalytic activity">
    <reaction evidence="1 17">
        <text>L-histidyl-[protein] + phosphoenolpyruvate = N(pros)-phospho-L-histidyl-[protein] + pyruvate</text>
        <dbReference type="Rhea" id="RHEA:23880"/>
        <dbReference type="Rhea" id="RHEA-COMP:9745"/>
        <dbReference type="Rhea" id="RHEA-COMP:9746"/>
        <dbReference type="ChEBI" id="CHEBI:15361"/>
        <dbReference type="ChEBI" id="CHEBI:29979"/>
        <dbReference type="ChEBI" id="CHEBI:58702"/>
        <dbReference type="ChEBI" id="CHEBI:64837"/>
        <dbReference type="EC" id="2.7.3.9"/>
    </reaction>
</comment>
<evidence type="ECO:0000256" key="14">
    <source>
        <dbReference type="ARBA" id="ARBA00022777"/>
    </source>
</evidence>
<dbReference type="RefSeq" id="WP_337335159.1">
    <property type="nucleotide sequence ID" value="NZ_JBBDHC010000008.1"/>
</dbReference>
<dbReference type="PRINTS" id="PR01736">
    <property type="entry name" value="PHPHTRNFRASE"/>
</dbReference>
<dbReference type="PANTHER" id="PTHR46244:SF3">
    <property type="entry name" value="PHOSPHOENOLPYRUVATE-PROTEIN PHOSPHOTRANSFERASE"/>
    <property type="match status" value="1"/>
</dbReference>
<comment type="caution">
    <text evidence="25">The sequence shown here is derived from an EMBL/GenBank/DDBJ whole genome shotgun (WGS) entry which is preliminary data.</text>
</comment>
<gene>
    <name evidence="25" type="primary">ptsP</name>
    <name evidence="25" type="ORF">WB794_07120</name>
</gene>
<evidence type="ECO:0000256" key="10">
    <source>
        <dbReference type="ARBA" id="ARBA00022597"/>
    </source>
</evidence>
<evidence type="ECO:0000256" key="17">
    <source>
        <dbReference type="PIRNR" id="PIRNR000732"/>
    </source>
</evidence>
<keyword evidence="15 17" id="KW-0460">Magnesium</keyword>
<keyword evidence="14 17" id="KW-0418">Kinase</keyword>
<feature type="binding site" evidence="19">
    <location>
        <position position="335"/>
    </location>
    <ligand>
        <name>phosphoenolpyruvate</name>
        <dbReference type="ChEBI" id="CHEBI:58702"/>
    </ligand>
</feature>
<feature type="domain" description="PEP-utilising enzyme C-terminal" evidence="23">
    <location>
        <begin position="258"/>
        <end position="545"/>
    </location>
</feature>
<keyword evidence="9 17" id="KW-0963">Cytoplasm</keyword>
<keyword evidence="8 17" id="KW-0813">Transport</keyword>
<dbReference type="InterPro" id="IPR023151">
    <property type="entry name" value="PEP_util_CS"/>
</dbReference>
<evidence type="ECO:0000259" key="22">
    <source>
        <dbReference type="Pfam" id="PF00391"/>
    </source>
</evidence>